<sequence>MSNRGDKRPLKPKMLVLADNANSAATGGNPFADNDHDYSVCSVPLPATEELMNEFPALPLSPTQSPAPKKAMHSQAENVDVVATLSKLINKRMDDLALQLVGVKKTVDFVCEEIKDVKGRVKTLEMRVTKEVDRLDTNQQRIADLERYSRRWNLRLLGVKETEKEDALHRVGAKLPNANKSRTIIIQFISRVTRDGLWKAAKTSSFLKENHLKFAEDLSKEDRERRSKLWPLIEKARNEGKKAYYVGCRGFINGTEIPLPSE</sequence>
<gene>
    <name evidence="1" type="ORF">WMY93_034339</name>
</gene>
<dbReference type="Proteomes" id="UP001460270">
    <property type="component" value="Unassembled WGS sequence"/>
</dbReference>
<evidence type="ECO:0000313" key="2">
    <source>
        <dbReference type="Proteomes" id="UP001460270"/>
    </source>
</evidence>
<comment type="caution">
    <text evidence="1">The sequence shown here is derived from an EMBL/GenBank/DDBJ whole genome shotgun (WGS) entry which is preliminary data.</text>
</comment>
<dbReference type="EMBL" id="JBBPFD010000522">
    <property type="protein sequence ID" value="KAK7878416.1"/>
    <property type="molecule type" value="Genomic_DNA"/>
</dbReference>
<dbReference type="PANTHER" id="PTHR11505">
    <property type="entry name" value="L1 TRANSPOSABLE ELEMENT-RELATED"/>
    <property type="match status" value="1"/>
</dbReference>
<name>A0AAW0MJ41_9GOBI</name>
<keyword evidence="2" id="KW-1185">Reference proteome</keyword>
<dbReference type="AlphaFoldDB" id="A0AAW0MJ41"/>
<reference evidence="2" key="1">
    <citation type="submission" date="2024-04" db="EMBL/GenBank/DDBJ databases">
        <title>Salinicola lusitanus LLJ914,a marine bacterium isolated from the Okinawa Trough.</title>
        <authorList>
            <person name="Li J."/>
        </authorList>
    </citation>
    <scope>NUCLEOTIDE SEQUENCE [LARGE SCALE GENOMIC DNA]</scope>
</reference>
<protein>
    <submittedName>
        <fullName evidence="1">Uncharacterized protein</fullName>
    </submittedName>
</protein>
<evidence type="ECO:0000313" key="1">
    <source>
        <dbReference type="EMBL" id="KAK7878416.1"/>
    </source>
</evidence>
<organism evidence="1 2">
    <name type="scientific">Mugilogobius chulae</name>
    <name type="common">yellowstripe goby</name>
    <dbReference type="NCBI Taxonomy" id="88201"/>
    <lineage>
        <taxon>Eukaryota</taxon>
        <taxon>Metazoa</taxon>
        <taxon>Chordata</taxon>
        <taxon>Craniata</taxon>
        <taxon>Vertebrata</taxon>
        <taxon>Euteleostomi</taxon>
        <taxon>Actinopterygii</taxon>
        <taxon>Neopterygii</taxon>
        <taxon>Teleostei</taxon>
        <taxon>Neoteleostei</taxon>
        <taxon>Acanthomorphata</taxon>
        <taxon>Gobiaria</taxon>
        <taxon>Gobiiformes</taxon>
        <taxon>Gobioidei</taxon>
        <taxon>Gobiidae</taxon>
        <taxon>Gobionellinae</taxon>
        <taxon>Mugilogobius</taxon>
    </lineage>
</organism>
<accession>A0AAW0MJ41</accession>
<proteinExistence type="predicted"/>
<dbReference type="InterPro" id="IPR004244">
    <property type="entry name" value="Transposase_22"/>
</dbReference>